<dbReference type="Gene3D" id="3.40.50.1820">
    <property type="entry name" value="alpha/beta hydrolase"/>
    <property type="match status" value="1"/>
</dbReference>
<feature type="domain" description="AB hydrolase-1" evidence="1">
    <location>
        <begin position="12"/>
        <end position="108"/>
    </location>
</feature>
<gene>
    <name evidence="2" type="ORF">B5D82_07665</name>
</gene>
<evidence type="ECO:0000313" key="2">
    <source>
        <dbReference type="EMBL" id="ASP47639.1"/>
    </source>
</evidence>
<dbReference type="SUPFAM" id="SSF53474">
    <property type="entry name" value="alpha/beta-Hydrolases"/>
    <property type="match status" value="1"/>
</dbReference>
<dbReference type="RefSeq" id="WP_081150476.1">
    <property type="nucleotide sequence ID" value="NZ_CP020465.1"/>
</dbReference>
<keyword evidence="3" id="KW-1185">Reference proteome</keyword>
<evidence type="ECO:0000259" key="1">
    <source>
        <dbReference type="Pfam" id="PF00561"/>
    </source>
</evidence>
<dbReference type="AlphaFoldDB" id="A0A222G6Z9"/>
<accession>A0A222G6Z9</accession>
<reference evidence="2 3" key="1">
    <citation type="submission" date="2017-08" db="EMBL/GenBank/DDBJ databases">
        <title>Complete genome of Colwellia sp. NB097-1, a psychrophile bacterium ioslated from Bering Sea.</title>
        <authorList>
            <person name="Chen X."/>
        </authorList>
    </citation>
    <scope>NUCLEOTIDE SEQUENCE [LARGE SCALE GENOMIC DNA]</scope>
    <source>
        <strain evidence="2 3">NB097-1</strain>
    </source>
</reference>
<sequence length="218" mass="23811">MKDMNMPTTECVILLHGLARSAHSMDKMADRLSEQGYKVLNIDYPSRSYSIEQLAEQTISDALLKCEGMSVSFVTHSMGGILVRQFLSNHSVKNLNKVVMLGPPNKGTEIVDKLGNMPGFHFVNGDAGMQLGTGALSVPNQLGKANFDVGIIAGTQSINLLLSSLIPDTDDGKVSVESTKIEGMSDHIEMPTTHVFMMRNDAVIDQVINYLKQGKFEH</sequence>
<dbReference type="InterPro" id="IPR029058">
    <property type="entry name" value="AB_hydrolase_fold"/>
</dbReference>
<dbReference type="PANTHER" id="PTHR37946:SF1">
    <property type="entry name" value="SLL1969 PROTEIN"/>
    <property type="match status" value="1"/>
</dbReference>
<protein>
    <submittedName>
        <fullName evidence="2">Alpha/beta hydrolase</fullName>
    </submittedName>
</protein>
<keyword evidence="2" id="KW-0378">Hydrolase</keyword>
<dbReference type="EMBL" id="CP020465">
    <property type="protein sequence ID" value="ASP47639.1"/>
    <property type="molecule type" value="Genomic_DNA"/>
</dbReference>
<name>A0A222G6Z9_9GAMM</name>
<dbReference type="PANTHER" id="PTHR37946">
    <property type="entry name" value="SLL1969 PROTEIN"/>
    <property type="match status" value="1"/>
</dbReference>
<dbReference type="Pfam" id="PF00561">
    <property type="entry name" value="Abhydrolase_1"/>
    <property type="match status" value="1"/>
</dbReference>
<dbReference type="OrthoDB" id="556502at2"/>
<evidence type="ECO:0000313" key="3">
    <source>
        <dbReference type="Proteomes" id="UP000202259"/>
    </source>
</evidence>
<dbReference type="GO" id="GO:0016787">
    <property type="term" value="F:hydrolase activity"/>
    <property type="evidence" value="ECO:0007669"/>
    <property type="project" value="UniProtKB-KW"/>
</dbReference>
<proteinExistence type="predicted"/>
<dbReference type="InterPro" id="IPR000073">
    <property type="entry name" value="AB_hydrolase_1"/>
</dbReference>
<dbReference type="KEGG" id="cber:B5D82_07665"/>
<organism evidence="2 3">
    <name type="scientific">Cognaticolwellia beringensis</name>
    <dbReference type="NCBI Taxonomy" id="1967665"/>
    <lineage>
        <taxon>Bacteria</taxon>
        <taxon>Pseudomonadati</taxon>
        <taxon>Pseudomonadota</taxon>
        <taxon>Gammaproteobacteria</taxon>
        <taxon>Alteromonadales</taxon>
        <taxon>Colwelliaceae</taxon>
        <taxon>Cognaticolwellia</taxon>
    </lineage>
</organism>
<dbReference type="Proteomes" id="UP000202259">
    <property type="component" value="Chromosome"/>
</dbReference>